<dbReference type="Proteomes" id="UP000693946">
    <property type="component" value="Linkage Group LG12"/>
</dbReference>
<name>A0AAV6SNU7_SOLSE</name>
<feature type="compositionally biased region" description="Polar residues" evidence="1">
    <location>
        <begin position="38"/>
        <end position="61"/>
    </location>
</feature>
<organism evidence="2 3">
    <name type="scientific">Solea senegalensis</name>
    <name type="common">Senegalese sole</name>
    <dbReference type="NCBI Taxonomy" id="28829"/>
    <lineage>
        <taxon>Eukaryota</taxon>
        <taxon>Metazoa</taxon>
        <taxon>Chordata</taxon>
        <taxon>Craniata</taxon>
        <taxon>Vertebrata</taxon>
        <taxon>Euteleostomi</taxon>
        <taxon>Actinopterygii</taxon>
        <taxon>Neopterygii</taxon>
        <taxon>Teleostei</taxon>
        <taxon>Neoteleostei</taxon>
        <taxon>Acanthomorphata</taxon>
        <taxon>Carangaria</taxon>
        <taxon>Pleuronectiformes</taxon>
        <taxon>Pleuronectoidei</taxon>
        <taxon>Soleidae</taxon>
        <taxon>Solea</taxon>
    </lineage>
</organism>
<accession>A0AAV6SNU7</accession>
<dbReference type="EMBL" id="JAGKHQ010000004">
    <property type="protein sequence ID" value="KAG7518752.1"/>
    <property type="molecule type" value="Genomic_DNA"/>
</dbReference>
<reference evidence="2 3" key="1">
    <citation type="journal article" date="2021" name="Sci. Rep.">
        <title>Chromosome anchoring in Senegalese sole (Solea senegalensis) reveals sex-associated markers and genome rearrangements in flatfish.</title>
        <authorList>
            <person name="Guerrero-Cozar I."/>
            <person name="Gomez-Garrido J."/>
            <person name="Berbel C."/>
            <person name="Martinez-Blanch J.F."/>
            <person name="Alioto T."/>
            <person name="Claros M.G."/>
            <person name="Gagnaire P.A."/>
            <person name="Manchado M."/>
        </authorList>
    </citation>
    <scope>NUCLEOTIDE SEQUENCE [LARGE SCALE GENOMIC DNA]</scope>
    <source>
        <strain evidence="2">Sse05_10M</strain>
    </source>
</reference>
<keyword evidence="3" id="KW-1185">Reference proteome</keyword>
<gene>
    <name evidence="2" type="ORF">JOB18_042891</name>
</gene>
<evidence type="ECO:0000313" key="2">
    <source>
        <dbReference type="EMBL" id="KAG7518752.1"/>
    </source>
</evidence>
<evidence type="ECO:0000313" key="3">
    <source>
        <dbReference type="Proteomes" id="UP000693946"/>
    </source>
</evidence>
<dbReference type="AlphaFoldDB" id="A0AAV6SNU7"/>
<sequence>MTAGRYGNCVTLRAVGGENKSARTHFGPHFSTTRLLDSARMNSRTDSSSLGKGQRRISTTETNRRGPRLQQQNKASTFKRHRLCRPEARRIREVSIPLPSEEQVAPSKATATGKYLRLFPKFSHSFWCGCVFPELQQRTLHPAMCLTAVNCGHLVSQV</sequence>
<proteinExistence type="predicted"/>
<protein>
    <submittedName>
        <fullName evidence="2">Uncharacterized protein</fullName>
    </submittedName>
</protein>
<evidence type="ECO:0000256" key="1">
    <source>
        <dbReference type="SAM" id="MobiDB-lite"/>
    </source>
</evidence>
<comment type="caution">
    <text evidence="2">The sequence shown here is derived from an EMBL/GenBank/DDBJ whole genome shotgun (WGS) entry which is preliminary data.</text>
</comment>
<feature type="region of interest" description="Disordered" evidence="1">
    <location>
        <begin position="38"/>
        <end position="73"/>
    </location>
</feature>